<keyword evidence="4 6" id="KW-1133">Transmembrane helix</keyword>
<name>Q1AWT2_RUBXD</name>
<dbReference type="AlphaFoldDB" id="Q1AWT2"/>
<accession>Q1AWT2</accession>
<keyword evidence="2" id="KW-1003">Cell membrane</keyword>
<dbReference type="RefSeq" id="WP_011564164.1">
    <property type="nucleotide sequence ID" value="NC_008148.1"/>
</dbReference>
<dbReference type="Proteomes" id="UP000006637">
    <property type="component" value="Chromosome"/>
</dbReference>
<evidence type="ECO:0000256" key="6">
    <source>
        <dbReference type="SAM" id="Phobius"/>
    </source>
</evidence>
<dbReference type="HOGENOM" id="CLU_865824_0_0_11"/>
<dbReference type="Pfam" id="PF03706">
    <property type="entry name" value="LPG_synthase_TM"/>
    <property type="match status" value="1"/>
</dbReference>
<dbReference type="PANTHER" id="PTHR39087:SF2">
    <property type="entry name" value="UPF0104 MEMBRANE PROTEIN MJ1595"/>
    <property type="match status" value="1"/>
</dbReference>
<feature type="transmembrane region" description="Helical" evidence="6">
    <location>
        <begin position="140"/>
        <end position="161"/>
    </location>
</feature>
<keyword evidence="3 6" id="KW-0812">Transmembrane</keyword>
<organism evidence="7 8">
    <name type="scientific">Rubrobacter xylanophilus (strain DSM 9941 / JCM 11954 / NBRC 16129 / PRD-1)</name>
    <dbReference type="NCBI Taxonomy" id="266117"/>
    <lineage>
        <taxon>Bacteria</taxon>
        <taxon>Bacillati</taxon>
        <taxon>Actinomycetota</taxon>
        <taxon>Rubrobacteria</taxon>
        <taxon>Rubrobacterales</taxon>
        <taxon>Rubrobacteraceae</taxon>
        <taxon>Rubrobacter</taxon>
    </lineage>
</organism>
<feature type="transmembrane region" description="Helical" evidence="6">
    <location>
        <begin position="216"/>
        <end position="237"/>
    </location>
</feature>
<dbReference type="eggNOG" id="COG0392">
    <property type="taxonomic scope" value="Bacteria"/>
</dbReference>
<feature type="transmembrane region" description="Helical" evidence="6">
    <location>
        <begin position="114"/>
        <end position="134"/>
    </location>
</feature>
<dbReference type="NCBIfam" id="TIGR00374">
    <property type="entry name" value="flippase-like domain"/>
    <property type="match status" value="1"/>
</dbReference>
<protein>
    <submittedName>
        <fullName evidence="7">Uncharacterized protein</fullName>
    </submittedName>
</protein>
<sequence length="305" mass="29923">MRLRALVVPAGLLALLGAALALRPEGLREAALYAARNPAGLLAALAAYTGAFGLRALAWRPLAPGRAPLRRLFSLIMAALFLNHAAPAKAGDLARVCGLARAGAGWGPAASSVALARLADLAGLLLALACAWALAGGARWGLVAAPAAAVVLAALAGLAFARSRRLPLPGPLAAARRSLGQTRPRALLAATGLAASAWALEAGILVYVARALGAEVSLAGAVAATCFAVLVTAVPLAPGGLGTYEAGMVLVLAGLGVPAGTAFAAAAVSHALKYLYALLGAAPFAAAEGAAALRGGRGARGAAGR</sequence>
<evidence type="ECO:0000256" key="1">
    <source>
        <dbReference type="ARBA" id="ARBA00004651"/>
    </source>
</evidence>
<keyword evidence="8" id="KW-1185">Reference proteome</keyword>
<gene>
    <name evidence="7" type="ordered locus">Rxyl_1180</name>
</gene>
<feature type="transmembrane region" description="Helical" evidence="6">
    <location>
        <begin position="186"/>
        <end position="210"/>
    </location>
</feature>
<dbReference type="GO" id="GO:0005886">
    <property type="term" value="C:plasma membrane"/>
    <property type="evidence" value="ECO:0007669"/>
    <property type="project" value="UniProtKB-SubCell"/>
</dbReference>
<feature type="transmembrane region" description="Helical" evidence="6">
    <location>
        <begin position="37"/>
        <end position="58"/>
    </location>
</feature>
<feature type="transmembrane region" description="Helical" evidence="6">
    <location>
        <begin position="249"/>
        <end position="268"/>
    </location>
</feature>
<proteinExistence type="predicted"/>
<evidence type="ECO:0000256" key="5">
    <source>
        <dbReference type="ARBA" id="ARBA00023136"/>
    </source>
</evidence>
<evidence type="ECO:0000256" key="2">
    <source>
        <dbReference type="ARBA" id="ARBA00022475"/>
    </source>
</evidence>
<evidence type="ECO:0000256" key="4">
    <source>
        <dbReference type="ARBA" id="ARBA00022989"/>
    </source>
</evidence>
<dbReference type="STRING" id="266117.Rxyl_1180"/>
<reference evidence="7 8" key="1">
    <citation type="submission" date="2006-06" db="EMBL/GenBank/DDBJ databases">
        <title>Complete sequence of Rubrobacter xylanophilus DSM 9941.</title>
        <authorList>
            <consortium name="US DOE Joint Genome Institute"/>
            <person name="Copeland A."/>
            <person name="Lucas S."/>
            <person name="Lapidus A."/>
            <person name="Barry K."/>
            <person name="Detter J.C."/>
            <person name="Glavina del Rio T."/>
            <person name="Hammon N."/>
            <person name="Israni S."/>
            <person name="Dalin E."/>
            <person name="Tice H."/>
            <person name="Pitluck S."/>
            <person name="Munk A.C."/>
            <person name="Brettin T."/>
            <person name="Bruce D."/>
            <person name="Han C."/>
            <person name="Tapia R."/>
            <person name="Gilna P."/>
            <person name="Schmutz J."/>
            <person name="Larimer F."/>
            <person name="Land M."/>
            <person name="Hauser L."/>
            <person name="Kyrpides N."/>
            <person name="Lykidis A."/>
            <person name="da Costa M.S."/>
            <person name="Rainey F.A."/>
            <person name="Empadinhas N."/>
            <person name="Jolivet E."/>
            <person name="Battista J.R."/>
            <person name="Richardson P."/>
        </authorList>
    </citation>
    <scope>NUCLEOTIDE SEQUENCE [LARGE SCALE GENOMIC DNA]</scope>
    <source>
        <strain evidence="8">DSM 9941 / NBRC 16129 / PRD-1</strain>
    </source>
</reference>
<evidence type="ECO:0000313" key="7">
    <source>
        <dbReference type="EMBL" id="ABG04146.1"/>
    </source>
</evidence>
<keyword evidence="5 6" id="KW-0472">Membrane</keyword>
<evidence type="ECO:0000313" key="8">
    <source>
        <dbReference type="Proteomes" id="UP000006637"/>
    </source>
</evidence>
<dbReference type="KEGG" id="rxy:Rxyl_1180"/>
<evidence type="ECO:0000256" key="3">
    <source>
        <dbReference type="ARBA" id="ARBA00022692"/>
    </source>
</evidence>
<dbReference type="PANTHER" id="PTHR39087">
    <property type="entry name" value="UPF0104 MEMBRANE PROTEIN MJ1595"/>
    <property type="match status" value="1"/>
</dbReference>
<dbReference type="EMBL" id="CP000386">
    <property type="protein sequence ID" value="ABG04146.1"/>
    <property type="molecule type" value="Genomic_DNA"/>
</dbReference>
<dbReference type="InterPro" id="IPR022791">
    <property type="entry name" value="L-PG_synthase/AglD"/>
</dbReference>
<comment type="subcellular location">
    <subcellularLocation>
        <location evidence="1">Cell membrane</location>
        <topology evidence="1">Multi-pass membrane protein</topology>
    </subcellularLocation>
</comment>